<accession>A0A8C4WJC9</accession>
<reference evidence="3" key="1">
    <citation type="submission" date="2025-08" db="UniProtKB">
        <authorList>
            <consortium name="Ensembl"/>
        </authorList>
    </citation>
    <scope>IDENTIFICATION</scope>
</reference>
<sequence length="180" mass="20428">VSHDAPQRTNMRMAEICKSYGFWPGYVSLCLELDRRIEAFTNIVHLDDMNLLDGEHGSISETVEEWKFLLHLAQSRSTDFHCHGTQNGNTIGNGSTNWSNCITVENVALLLAKIIGPDRALPVLQECDLTAELSERFTRICKILRIAEKRQSWYLLFSIIYGLPFMLSIQIREKSLKAGA</sequence>
<dbReference type="OrthoDB" id="19493at2759"/>
<keyword evidence="1" id="KW-0472">Membrane</keyword>
<dbReference type="GO" id="GO:0005737">
    <property type="term" value="C:cytoplasm"/>
    <property type="evidence" value="ECO:0007669"/>
    <property type="project" value="TreeGrafter"/>
</dbReference>
<feature type="transmembrane region" description="Helical" evidence="1">
    <location>
        <begin position="152"/>
        <end position="171"/>
    </location>
</feature>
<keyword evidence="1" id="KW-1133">Transmembrane helix</keyword>
<dbReference type="GeneTree" id="ENSGT00940000155818"/>
<organism evidence="3 4">
    <name type="scientific">Gopherus evgoodei</name>
    <name type="common">Goodes thornscrub tortoise</name>
    <dbReference type="NCBI Taxonomy" id="1825980"/>
    <lineage>
        <taxon>Eukaryota</taxon>
        <taxon>Metazoa</taxon>
        <taxon>Chordata</taxon>
        <taxon>Craniata</taxon>
        <taxon>Vertebrata</taxon>
        <taxon>Euteleostomi</taxon>
        <taxon>Archelosauria</taxon>
        <taxon>Testudinata</taxon>
        <taxon>Testudines</taxon>
        <taxon>Cryptodira</taxon>
        <taxon>Durocryptodira</taxon>
        <taxon>Testudinoidea</taxon>
        <taxon>Testudinidae</taxon>
        <taxon>Gopherus</taxon>
    </lineage>
</organism>
<dbReference type="AlphaFoldDB" id="A0A8C4WJC9"/>
<evidence type="ECO:0000259" key="2">
    <source>
        <dbReference type="Pfam" id="PF23758"/>
    </source>
</evidence>
<feature type="domain" description="HPS5 TPR" evidence="2">
    <location>
        <begin position="8"/>
        <end position="141"/>
    </location>
</feature>
<evidence type="ECO:0000313" key="4">
    <source>
        <dbReference type="Proteomes" id="UP000694390"/>
    </source>
</evidence>
<keyword evidence="4" id="KW-1185">Reference proteome</keyword>
<dbReference type="PANTHER" id="PTHR23287">
    <property type="entry name" value="RUBY-EYE2-LIKE PROTEIN"/>
    <property type="match status" value="1"/>
</dbReference>
<protein>
    <recommendedName>
        <fullName evidence="2">HPS5 TPR domain-containing protein</fullName>
    </recommendedName>
</protein>
<dbReference type="InterPro" id="IPR056445">
    <property type="entry name" value="TPR_HPS5"/>
</dbReference>
<keyword evidence="1" id="KW-0812">Transmembrane</keyword>
<reference evidence="3" key="2">
    <citation type="submission" date="2025-09" db="UniProtKB">
        <authorList>
            <consortium name="Ensembl"/>
        </authorList>
    </citation>
    <scope>IDENTIFICATION</scope>
</reference>
<dbReference type="Proteomes" id="UP000694390">
    <property type="component" value="Unassembled WGS sequence"/>
</dbReference>
<dbReference type="PANTHER" id="PTHR23287:SF18">
    <property type="entry name" value="BLOC-2 COMPLEX MEMBER HPS5"/>
    <property type="match status" value="1"/>
</dbReference>
<name>A0A8C4WJC9_9SAUR</name>
<dbReference type="Pfam" id="PF23758">
    <property type="entry name" value="TPR_HPS5"/>
    <property type="match status" value="1"/>
</dbReference>
<proteinExistence type="predicted"/>
<evidence type="ECO:0000313" key="3">
    <source>
        <dbReference type="Ensembl" id="ENSGEVP00005016559.1"/>
    </source>
</evidence>
<evidence type="ECO:0000256" key="1">
    <source>
        <dbReference type="SAM" id="Phobius"/>
    </source>
</evidence>
<dbReference type="Ensembl" id="ENSGEVT00005017399.1">
    <property type="protein sequence ID" value="ENSGEVP00005016559.1"/>
    <property type="gene ID" value="ENSGEVG00005011723.1"/>
</dbReference>
<dbReference type="GO" id="GO:0048066">
    <property type="term" value="P:developmental pigmentation"/>
    <property type="evidence" value="ECO:0007669"/>
    <property type="project" value="TreeGrafter"/>
</dbReference>